<organism evidence="1">
    <name type="scientific">Solanum lycopersicum</name>
    <name type="common">Tomato</name>
    <name type="synonym">Lycopersicon esculentum</name>
    <dbReference type="NCBI Taxonomy" id="4081"/>
    <lineage>
        <taxon>Eukaryota</taxon>
        <taxon>Viridiplantae</taxon>
        <taxon>Streptophyta</taxon>
        <taxon>Embryophyta</taxon>
        <taxon>Tracheophyta</taxon>
        <taxon>Spermatophyta</taxon>
        <taxon>Magnoliopsida</taxon>
        <taxon>eudicotyledons</taxon>
        <taxon>Gunneridae</taxon>
        <taxon>Pentapetalae</taxon>
        <taxon>asterids</taxon>
        <taxon>lamiids</taxon>
        <taxon>Solanales</taxon>
        <taxon>Solanaceae</taxon>
        <taxon>Solanoideae</taxon>
        <taxon>Solaneae</taxon>
        <taxon>Solanum</taxon>
        <taxon>Solanum subgen. Lycopersicon</taxon>
    </lineage>
</organism>
<protein>
    <submittedName>
        <fullName evidence="1">Uncharacterized protein</fullName>
    </submittedName>
</protein>
<dbReference type="Gramene" id="Solyc06g009865.1.1">
    <property type="protein sequence ID" value="Solyc06g009865.1.1.1"/>
    <property type="gene ID" value="Solyc06g009865.1"/>
</dbReference>
<proteinExistence type="predicted"/>
<dbReference type="InParanoid" id="A0A3Q7GSD4"/>
<accession>A0A3Q7GSD4</accession>
<dbReference type="GO" id="GO:0097602">
    <property type="term" value="F:cullin family protein binding"/>
    <property type="evidence" value="ECO:0000318"/>
    <property type="project" value="GO_Central"/>
</dbReference>
<dbReference type="GO" id="GO:0031146">
    <property type="term" value="P:SCF-dependent proteasomal ubiquitin-dependent protein catabolic process"/>
    <property type="evidence" value="ECO:0000318"/>
    <property type="project" value="GO_Central"/>
</dbReference>
<dbReference type="GO" id="GO:0005634">
    <property type="term" value="C:nucleus"/>
    <property type="evidence" value="ECO:0000318"/>
    <property type="project" value="GO_Central"/>
</dbReference>
<dbReference type="Proteomes" id="UP000004994">
    <property type="component" value="Chromosome 6"/>
</dbReference>
<dbReference type="SUPFAM" id="SSF81382">
    <property type="entry name" value="Skp1 dimerisation domain-like"/>
    <property type="match status" value="1"/>
</dbReference>
<dbReference type="InterPro" id="IPR036296">
    <property type="entry name" value="SKP1-like_dim_sf"/>
</dbReference>
<dbReference type="STRING" id="4081.A0A3Q7GSD4"/>
<sequence>MVKDDCVTNAISLRNFHKKNDQSDQILKEYLEDDVSNGMLMDFDNALLNVYNSILHAPILATNFYNDKEILDIMCQEVVIGLKKKNQKKYLKNLI</sequence>
<dbReference type="GO" id="GO:0005737">
    <property type="term" value="C:cytoplasm"/>
    <property type="evidence" value="ECO:0000318"/>
    <property type="project" value="GO_Central"/>
</dbReference>
<dbReference type="EnsemblPlants" id="Solyc06g009865.1.1">
    <property type="protein sequence ID" value="Solyc06g009865.1.1.1"/>
    <property type="gene ID" value="Solyc06g009865.1"/>
</dbReference>
<reference evidence="1" key="1">
    <citation type="journal article" date="2012" name="Nature">
        <title>The tomato genome sequence provides insights into fleshy fruit evolution.</title>
        <authorList>
            <consortium name="Tomato Genome Consortium"/>
        </authorList>
    </citation>
    <scope>NUCLEOTIDE SEQUENCE [LARGE SCALE GENOMIC DNA]</scope>
    <source>
        <strain evidence="1">cv. Heinz 1706</strain>
    </source>
</reference>
<keyword evidence="2" id="KW-1185">Reference proteome</keyword>
<name>A0A3Q7GSD4_SOLLC</name>
<dbReference type="AlphaFoldDB" id="A0A3Q7GSD4"/>
<reference evidence="1" key="2">
    <citation type="submission" date="2019-01" db="UniProtKB">
        <authorList>
            <consortium name="EnsemblPlants"/>
        </authorList>
    </citation>
    <scope>IDENTIFICATION</scope>
    <source>
        <strain evidence="1">cv. Heinz 1706</strain>
    </source>
</reference>
<evidence type="ECO:0000313" key="2">
    <source>
        <dbReference type="Proteomes" id="UP000004994"/>
    </source>
</evidence>
<evidence type="ECO:0000313" key="1">
    <source>
        <dbReference type="EnsemblPlants" id="Solyc06g009865.1.1.1"/>
    </source>
</evidence>